<evidence type="ECO:0000259" key="3">
    <source>
        <dbReference type="Pfam" id="PF00304"/>
    </source>
</evidence>
<accession>A0A8S9PRD0</accession>
<keyword evidence="1" id="KW-0929">Antimicrobial</keyword>
<evidence type="ECO:0000313" key="5">
    <source>
        <dbReference type="Proteomes" id="UP000712600"/>
    </source>
</evidence>
<proteinExistence type="predicted"/>
<name>A0A8S9PRD0_BRACR</name>
<reference evidence="4" key="1">
    <citation type="submission" date="2019-12" db="EMBL/GenBank/DDBJ databases">
        <title>Genome sequencing and annotation of Brassica cretica.</title>
        <authorList>
            <person name="Studholme D.J."/>
            <person name="Sarris P."/>
        </authorList>
    </citation>
    <scope>NUCLEOTIDE SEQUENCE</scope>
    <source>
        <strain evidence="4">PFS-109/04</strain>
        <tissue evidence="4">Leaf</tissue>
    </source>
</reference>
<dbReference type="AlphaFoldDB" id="A0A8S9PRD0"/>
<feature type="domain" description="Knottins-like" evidence="3">
    <location>
        <begin position="6"/>
        <end position="47"/>
    </location>
</feature>
<dbReference type="Proteomes" id="UP000712600">
    <property type="component" value="Unassembled WGS sequence"/>
</dbReference>
<dbReference type="Gene3D" id="3.30.30.10">
    <property type="entry name" value="Knottin, scorpion toxin-like"/>
    <property type="match status" value="1"/>
</dbReference>
<protein>
    <recommendedName>
        <fullName evidence="3">Knottins-like domain-containing protein</fullName>
    </recommendedName>
</protein>
<dbReference type="InterPro" id="IPR003614">
    <property type="entry name" value="Knottins"/>
</dbReference>
<organism evidence="4 5">
    <name type="scientific">Brassica cretica</name>
    <name type="common">Mustard</name>
    <dbReference type="NCBI Taxonomy" id="69181"/>
    <lineage>
        <taxon>Eukaryota</taxon>
        <taxon>Viridiplantae</taxon>
        <taxon>Streptophyta</taxon>
        <taxon>Embryophyta</taxon>
        <taxon>Tracheophyta</taxon>
        <taxon>Spermatophyta</taxon>
        <taxon>Magnoliopsida</taxon>
        <taxon>eudicotyledons</taxon>
        <taxon>Gunneridae</taxon>
        <taxon>Pentapetalae</taxon>
        <taxon>rosids</taxon>
        <taxon>malvids</taxon>
        <taxon>Brassicales</taxon>
        <taxon>Brassicaceae</taxon>
        <taxon>Brassiceae</taxon>
        <taxon>Brassica</taxon>
    </lineage>
</organism>
<comment type="caution">
    <text evidence="4">The sequence shown here is derived from an EMBL/GenBank/DDBJ whole genome shotgun (WGS) entry which is preliminary data.</text>
</comment>
<dbReference type="SUPFAM" id="SSF57095">
    <property type="entry name" value="Scorpion toxin-like"/>
    <property type="match status" value="1"/>
</dbReference>
<dbReference type="InterPro" id="IPR036574">
    <property type="entry name" value="Scorpion_toxin-like_sf"/>
</dbReference>
<evidence type="ECO:0000256" key="2">
    <source>
        <dbReference type="ARBA" id="ARBA00022577"/>
    </source>
</evidence>
<dbReference type="Pfam" id="PF00304">
    <property type="entry name" value="Gamma-thionin"/>
    <property type="match status" value="1"/>
</dbReference>
<dbReference type="EMBL" id="QGKX02001347">
    <property type="protein sequence ID" value="KAF3523878.1"/>
    <property type="molecule type" value="Genomic_DNA"/>
</dbReference>
<gene>
    <name evidence="4" type="ORF">F2Q69_00050689</name>
</gene>
<sequence>MVQGQQMCGAKSINFKGMCLKWRNCKQVYISEGFPDSQCKRFVRKCVIPLKLA</sequence>
<evidence type="ECO:0000313" key="4">
    <source>
        <dbReference type="EMBL" id="KAF3523878.1"/>
    </source>
</evidence>
<keyword evidence="2" id="KW-0295">Fungicide</keyword>
<evidence type="ECO:0000256" key="1">
    <source>
        <dbReference type="ARBA" id="ARBA00022529"/>
    </source>
</evidence>